<dbReference type="OrthoDB" id="1434354at2759"/>
<feature type="coiled-coil region" evidence="1">
    <location>
        <begin position="23"/>
        <end position="58"/>
    </location>
</feature>
<organism evidence="3 4">
    <name type="scientific">Ceutorhynchus assimilis</name>
    <name type="common">cabbage seed weevil</name>
    <dbReference type="NCBI Taxonomy" id="467358"/>
    <lineage>
        <taxon>Eukaryota</taxon>
        <taxon>Metazoa</taxon>
        <taxon>Ecdysozoa</taxon>
        <taxon>Arthropoda</taxon>
        <taxon>Hexapoda</taxon>
        <taxon>Insecta</taxon>
        <taxon>Pterygota</taxon>
        <taxon>Neoptera</taxon>
        <taxon>Endopterygota</taxon>
        <taxon>Coleoptera</taxon>
        <taxon>Polyphaga</taxon>
        <taxon>Cucujiformia</taxon>
        <taxon>Curculionidae</taxon>
        <taxon>Ceutorhynchinae</taxon>
        <taxon>Ceutorhynchus</taxon>
    </lineage>
</organism>
<feature type="domain" description="CRAL-TRIO" evidence="2">
    <location>
        <begin position="117"/>
        <end position="281"/>
    </location>
</feature>
<gene>
    <name evidence="3" type="ORF">CEUTPL_LOCUS11474</name>
</gene>
<dbReference type="SMART" id="SM01100">
    <property type="entry name" value="CRAL_TRIO_N"/>
    <property type="match status" value="1"/>
</dbReference>
<proteinExistence type="predicted"/>
<name>A0A9P0GNB0_9CUCU</name>
<dbReference type="EMBL" id="OU892282">
    <property type="protein sequence ID" value="CAH1132998.1"/>
    <property type="molecule type" value="Genomic_DNA"/>
</dbReference>
<keyword evidence="1" id="KW-0175">Coiled coil</keyword>
<dbReference type="InterPro" id="IPR036273">
    <property type="entry name" value="CRAL/TRIO_N_dom_sf"/>
</dbReference>
<dbReference type="PANTHER" id="PTHR10174:SF120">
    <property type="entry name" value="CELLULAR RETINALDEHYDE BINDING PROTEIN"/>
    <property type="match status" value="1"/>
</dbReference>
<sequence length="338" mass="39533">MTQLIISTPQWSKSEPDLADYENDVLKKQQALLKKELAKIAEQELRETEHSKQECLRQFKLWIAQNEDIRKCILDDSFLLRFLRVKKFSIPMAQQTLLKYLNYRKRFPHIFLEMDYSETKVNELISNGYIYVSPLRDNKGRRVVIYDLSKFDPKKHTGTDMARAHAITYETLISNEENQILGLTHVADISGVNASFLTLFSVTDFAVLIRWGEQSFPMRHKEIHILNMPQALKYVFDFAKTHMSQKLKERFMVHDSIQNLFEKLDPRCLPKEMDGGAISSKTMIQAWQNELDDKRKRLLAIDDIELLSDRGIICSKNKELMNQQQANLVGSFRKLEVD</sequence>
<protein>
    <recommendedName>
        <fullName evidence="2">CRAL-TRIO domain-containing protein</fullName>
    </recommendedName>
</protein>
<dbReference type="Gene3D" id="1.10.8.20">
    <property type="entry name" value="N-terminal domain of phosphatidylinositol transfer protein sec14p"/>
    <property type="match status" value="1"/>
</dbReference>
<dbReference type="SUPFAM" id="SSF52087">
    <property type="entry name" value="CRAL/TRIO domain"/>
    <property type="match status" value="1"/>
</dbReference>
<dbReference type="Proteomes" id="UP001152799">
    <property type="component" value="Chromosome 6"/>
</dbReference>
<dbReference type="SUPFAM" id="SSF46938">
    <property type="entry name" value="CRAL/TRIO N-terminal domain"/>
    <property type="match status" value="1"/>
</dbReference>
<keyword evidence="4" id="KW-1185">Reference proteome</keyword>
<dbReference type="InterPro" id="IPR036865">
    <property type="entry name" value="CRAL-TRIO_dom_sf"/>
</dbReference>
<dbReference type="AlphaFoldDB" id="A0A9P0GNB0"/>
<dbReference type="PANTHER" id="PTHR10174">
    <property type="entry name" value="ALPHA-TOCOPHEROL TRANSFER PROTEIN-RELATED"/>
    <property type="match status" value="1"/>
</dbReference>
<dbReference type="Gene3D" id="1.20.5.1200">
    <property type="entry name" value="Alpha-tocopherol transfer"/>
    <property type="match status" value="1"/>
</dbReference>
<dbReference type="PROSITE" id="PS50191">
    <property type="entry name" value="CRAL_TRIO"/>
    <property type="match status" value="1"/>
</dbReference>
<dbReference type="GO" id="GO:1902936">
    <property type="term" value="F:phosphatidylinositol bisphosphate binding"/>
    <property type="evidence" value="ECO:0007669"/>
    <property type="project" value="TreeGrafter"/>
</dbReference>
<dbReference type="CDD" id="cd00170">
    <property type="entry name" value="SEC14"/>
    <property type="match status" value="1"/>
</dbReference>
<dbReference type="InterPro" id="IPR011074">
    <property type="entry name" value="CRAL/TRIO_N_dom"/>
</dbReference>
<evidence type="ECO:0000313" key="3">
    <source>
        <dbReference type="EMBL" id="CAH1132998.1"/>
    </source>
</evidence>
<evidence type="ECO:0000313" key="4">
    <source>
        <dbReference type="Proteomes" id="UP001152799"/>
    </source>
</evidence>
<evidence type="ECO:0000259" key="2">
    <source>
        <dbReference type="PROSITE" id="PS50191"/>
    </source>
</evidence>
<evidence type="ECO:0000256" key="1">
    <source>
        <dbReference type="SAM" id="Coils"/>
    </source>
</evidence>
<dbReference type="Gene3D" id="3.40.525.10">
    <property type="entry name" value="CRAL-TRIO lipid binding domain"/>
    <property type="match status" value="1"/>
</dbReference>
<dbReference type="SMART" id="SM00516">
    <property type="entry name" value="SEC14"/>
    <property type="match status" value="1"/>
</dbReference>
<dbReference type="InterPro" id="IPR001251">
    <property type="entry name" value="CRAL-TRIO_dom"/>
</dbReference>
<reference evidence="3" key="1">
    <citation type="submission" date="2022-01" db="EMBL/GenBank/DDBJ databases">
        <authorList>
            <person name="King R."/>
        </authorList>
    </citation>
    <scope>NUCLEOTIDE SEQUENCE</scope>
</reference>
<dbReference type="PRINTS" id="PR00180">
    <property type="entry name" value="CRETINALDHBP"/>
</dbReference>
<dbReference type="Pfam" id="PF00650">
    <property type="entry name" value="CRAL_TRIO"/>
    <property type="match status" value="1"/>
</dbReference>
<accession>A0A9P0GNB0</accession>
<dbReference type="GO" id="GO:0016020">
    <property type="term" value="C:membrane"/>
    <property type="evidence" value="ECO:0007669"/>
    <property type="project" value="TreeGrafter"/>
</dbReference>